<evidence type="ECO:0000313" key="1">
    <source>
        <dbReference type="EMBL" id="MBI4727370.1"/>
    </source>
</evidence>
<proteinExistence type="predicted"/>
<dbReference type="AlphaFoldDB" id="A0A933ML38"/>
<comment type="caution">
    <text evidence="1">The sequence shown here is derived from an EMBL/GenBank/DDBJ whole genome shotgun (WGS) entry which is preliminary data.</text>
</comment>
<reference evidence="1" key="1">
    <citation type="submission" date="2020-07" db="EMBL/GenBank/DDBJ databases">
        <title>Huge and variable diversity of episymbiotic CPR bacteria and DPANN archaea in groundwater ecosystems.</title>
        <authorList>
            <person name="He C.Y."/>
            <person name="Keren R."/>
            <person name="Whittaker M."/>
            <person name="Farag I.F."/>
            <person name="Doudna J."/>
            <person name="Cate J.H.D."/>
            <person name="Banfield J.F."/>
        </authorList>
    </citation>
    <scope>NUCLEOTIDE SEQUENCE</scope>
    <source>
        <strain evidence="1">NC_groundwater_1520_Pr4_B-0.1um_53_5</strain>
    </source>
</reference>
<dbReference type="InterPro" id="IPR023214">
    <property type="entry name" value="HAD_sf"/>
</dbReference>
<accession>A0A933ML38</accession>
<gene>
    <name evidence="1" type="ORF">HY768_09170</name>
</gene>
<dbReference type="Proteomes" id="UP000736328">
    <property type="component" value="Unassembled WGS sequence"/>
</dbReference>
<dbReference type="EMBL" id="JACQXR010000120">
    <property type="protein sequence ID" value="MBI4727370.1"/>
    <property type="molecule type" value="Genomic_DNA"/>
</dbReference>
<dbReference type="Gene3D" id="3.40.50.1000">
    <property type="entry name" value="HAD superfamily/HAD-like"/>
    <property type="match status" value="1"/>
</dbReference>
<evidence type="ECO:0000313" key="2">
    <source>
        <dbReference type="Proteomes" id="UP000736328"/>
    </source>
</evidence>
<sequence>MNYGIDTCWLNPKDAVAPEGISPTFVINKLEDLKSIL</sequence>
<protein>
    <submittedName>
        <fullName evidence="1">Haloacid dehalogenase</fullName>
    </submittedName>
</protein>
<organism evidence="1 2">
    <name type="scientific">candidate division TA06 bacterium</name>
    <dbReference type="NCBI Taxonomy" id="2250710"/>
    <lineage>
        <taxon>Bacteria</taxon>
        <taxon>Bacteria division TA06</taxon>
    </lineage>
</organism>
<name>A0A933ML38_UNCT6</name>